<accession>A0A7R6SVZ3</accession>
<dbReference type="RefSeq" id="WP_201347137.1">
    <property type="nucleotide sequence ID" value="NZ_AP014546.1"/>
</dbReference>
<proteinExistence type="predicted"/>
<reference evidence="1 2" key="1">
    <citation type="journal article" date="2008" name="Int. J. Syst. Evol. Microbiol.">
        <title>Neptunomonas japonica sp. nov., an Osedax japonicus symbiont-like bacterium isolated from sediment adjacent to sperm whale carcasses off Kagoshima, Japan.</title>
        <authorList>
            <person name="Miyazaki M."/>
            <person name="Nogi Y."/>
            <person name="Fujiwara Y."/>
            <person name="Kawato M."/>
            <person name="Kubokawa K."/>
            <person name="Horikoshi K."/>
        </authorList>
    </citation>
    <scope>NUCLEOTIDE SEQUENCE [LARGE SCALE GENOMIC DNA]</scope>
    <source>
        <strain evidence="1 2">JAMM 1380</strain>
    </source>
</reference>
<evidence type="ECO:0008006" key="3">
    <source>
        <dbReference type="Google" id="ProtNLM"/>
    </source>
</evidence>
<evidence type="ECO:0000313" key="1">
    <source>
        <dbReference type="EMBL" id="BBB29911.1"/>
    </source>
</evidence>
<sequence length="255" mass="28040">MNELDVLPKTCVQIYKSEIYHGSGVLVEAGGVFYVFSAAHVISQDISKPLTLEGFYGVSEKYGKIEFDILVGKHNANQVNDIAVIAINQKQKFPNFPPVRFCEDISFPENSYVFRGTQKSIALKAHTVAPCYLDTSTCDEGLFCLKVPLDAYADMKGNVGADVMGGYSGSGVFIKGTDNIYLVGIAQNIDKDDFIGVNCRSIKAIKDSFLPSMEISEFHGGNAQLKLNIAEIKRNVTQGMIDERKKPMSMGMLRI</sequence>
<evidence type="ECO:0000313" key="2">
    <source>
        <dbReference type="Proteomes" id="UP000595332"/>
    </source>
</evidence>
<dbReference type="Proteomes" id="UP000595332">
    <property type="component" value="Chromosome"/>
</dbReference>
<dbReference type="EMBL" id="AP014546">
    <property type="protein sequence ID" value="BBB29911.1"/>
    <property type="molecule type" value="Genomic_DNA"/>
</dbReference>
<gene>
    <name evidence="1" type="ORF">NEJAP_1961</name>
</gene>
<protein>
    <recommendedName>
        <fullName evidence="3">Serine protease</fullName>
    </recommendedName>
</protein>
<dbReference type="AlphaFoldDB" id="A0A7R6SVZ3"/>
<dbReference type="KEGG" id="njp:NEJAP_1961"/>
<keyword evidence="2" id="KW-1185">Reference proteome</keyword>
<name>A0A7R6SVZ3_9GAMM</name>
<dbReference type="InterPro" id="IPR009003">
    <property type="entry name" value="Peptidase_S1_PA"/>
</dbReference>
<dbReference type="SUPFAM" id="SSF50494">
    <property type="entry name" value="Trypsin-like serine proteases"/>
    <property type="match status" value="1"/>
</dbReference>
<organism evidence="1 2">
    <name type="scientific">Neptunomonas japonica JAMM 1380</name>
    <dbReference type="NCBI Taxonomy" id="1441457"/>
    <lineage>
        <taxon>Bacteria</taxon>
        <taxon>Pseudomonadati</taxon>
        <taxon>Pseudomonadota</taxon>
        <taxon>Gammaproteobacteria</taxon>
        <taxon>Oceanospirillales</taxon>
        <taxon>Oceanospirillaceae</taxon>
        <taxon>Neptunomonas</taxon>
    </lineage>
</organism>